<keyword evidence="2" id="KW-1185">Reference proteome</keyword>
<organism evidence="1 2">
    <name type="scientific">Puccinia striiformis f. sp. tritici</name>
    <dbReference type="NCBI Taxonomy" id="168172"/>
    <lineage>
        <taxon>Eukaryota</taxon>
        <taxon>Fungi</taxon>
        <taxon>Dikarya</taxon>
        <taxon>Basidiomycota</taxon>
        <taxon>Pucciniomycotina</taxon>
        <taxon>Pucciniomycetes</taxon>
        <taxon>Pucciniales</taxon>
        <taxon>Pucciniaceae</taxon>
        <taxon>Puccinia</taxon>
    </lineage>
</organism>
<name>A0ACC0DP70_9BASI</name>
<dbReference type="Proteomes" id="UP001060170">
    <property type="component" value="Chromosome 18"/>
</dbReference>
<sequence>MAIEEEINRKIAVAIDQISAKFDRKIQEQNDQIDAQRNEIDFLRKANTSHLDTQSQWTRVVNELEQIKIALNEVFGLLRKPGSAAPAGFLNKDVVSPTDNKLGDTKIHLPLKTVDSQQSNFQTPSQSTPQNRLRQLDVPGPGGSKFLLDSGASTHVCGNLNQFITRQQLDHPKVIALAVAECTVDVTFKGTIEIPTPTGTIKISDVFYCPGVDGVILSVGRLTECGWRLSFIGDTASLISPDNVSFSTTFRNHCWYIAMCKDAINKITHTPSFDPFLWHRRLGHASDAVVKKYLKAHYPEVTEKLPWKEFFCEQCAKSKALYQKSPGSNSMILRESPLDLLVTDIAGPFPEDIFGKKYVLTMRDHASTYIWIGILEARADAPAKILEWIHHLKNTLGRMPKCLRSDNAPEYTGTLRKHLNAIGVEFAPVTPYSPEQNGEAERVNRTIGDMARTMLHESGMPRNFWSYAYQTASYIHNRIPNTKVDTAPLTRLYGASVDPDKLYPFGAKVLTLIPKENRAKLDERSQEGRLVGYPQAGGGWLIWIPSVNKIIHSTSVMFHEFVNVPVKKAPVKAASDIDIVLNQIILKLGEEETDVIAEKERKVMSEMEQKIDRRLPSNIKKALVCQNAALWRAAAEYEAVQFDNLEVWEPVEPFPGAKALGCRWVFVIKPAEVDGGEEIFRARYVAKGFNQQIGLDCNETYAPTASLNTLRILISMANTYGYATATFDVSSAYLYSPIDEEVYVQPPIEIRPQWKGKIMRLKKAMYGTKQAARCWWQFFKKKMENVGFIASELEQSVYIYKRGKEFVIIWLHVDDGFVVGSSNELLNELRKAMENELKIKWSEGYKRLVGINIKKEGKEVHLDQEKLALQIVHDYNRPIVTRRSTLPDDMLEINPYDAIGQTEYRSILGSLMYLAGGTRPDMSYAVNLLARYSNSPSDSHWQALDFLIGYLKRSIKTKLIFSGKEGGLDLWSDANWGGEHERSTSGYVVKYLGDSVAWGAKRQTIVALSTCASEYIALSDASQVLAGISMLLEEVGHTLPMNIYCDNQTAILVANDNASKKKMKYLLRVFYFINDFVRENDIKIKWTSTLDQQADIFTKKLGPNKLEEVVKKIGLRW</sequence>
<reference evidence="2" key="1">
    <citation type="journal article" date="2018" name="BMC Genomics">
        <title>Genomic insights into host adaptation between the wheat stripe rust pathogen (Puccinia striiformis f. sp. tritici) and the barley stripe rust pathogen (Puccinia striiformis f. sp. hordei).</title>
        <authorList>
            <person name="Xia C."/>
            <person name="Wang M."/>
            <person name="Yin C."/>
            <person name="Cornejo O.E."/>
            <person name="Hulbert S.H."/>
            <person name="Chen X."/>
        </authorList>
    </citation>
    <scope>NUCLEOTIDE SEQUENCE [LARGE SCALE GENOMIC DNA]</scope>
    <source>
        <strain evidence="2">93-210</strain>
    </source>
</reference>
<evidence type="ECO:0000313" key="1">
    <source>
        <dbReference type="EMBL" id="KAI7935349.1"/>
    </source>
</evidence>
<reference evidence="1 2" key="3">
    <citation type="journal article" date="2022" name="Microbiol. Spectr.">
        <title>Folding features and dynamics of 3D genome architecture in plant fungal pathogens.</title>
        <authorList>
            <person name="Xia C."/>
        </authorList>
    </citation>
    <scope>NUCLEOTIDE SEQUENCE [LARGE SCALE GENOMIC DNA]</scope>
    <source>
        <strain evidence="1 2">93-210</strain>
    </source>
</reference>
<gene>
    <name evidence="1" type="ORF">MJO28_016220</name>
</gene>
<comment type="caution">
    <text evidence="1">The sequence shown here is derived from an EMBL/GenBank/DDBJ whole genome shotgun (WGS) entry which is preliminary data.</text>
</comment>
<accession>A0ACC0DP70</accession>
<evidence type="ECO:0000313" key="2">
    <source>
        <dbReference type="Proteomes" id="UP001060170"/>
    </source>
</evidence>
<reference evidence="2" key="2">
    <citation type="journal article" date="2018" name="Mol. Plant Microbe Interact.">
        <title>Genome sequence resources for the wheat stripe rust pathogen (Puccinia striiformis f. sp. tritici) and the barley stripe rust pathogen (Puccinia striiformis f. sp. hordei).</title>
        <authorList>
            <person name="Xia C."/>
            <person name="Wang M."/>
            <person name="Yin C."/>
            <person name="Cornejo O.E."/>
            <person name="Hulbert S.H."/>
            <person name="Chen X."/>
        </authorList>
    </citation>
    <scope>NUCLEOTIDE SEQUENCE [LARGE SCALE GENOMIC DNA]</scope>
    <source>
        <strain evidence="2">93-210</strain>
    </source>
</reference>
<dbReference type="EMBL" id="CM045882">
    <property type="protein sequence ID" value="KAI7935349.1"/>
    <property type="molecule type" value="Genomic_DNA"/>
</dbReference>
<proteinExistence type="predicted"/>
<protein>
    <submittedName>
        <fullName evidence="1">Uncharacterized protein</fullName>
    </submittedName>
</protein>